<reference evidence="1" key="1">
    <citation type="submission" date="2022-04" db="EMBL/GenBank/DDBJ databases">
        <title>Genome of the entomopathogenic fungus Entomophthora muscae.</title>
        <authorList>
            <person name="Elya C."/>
            <person name="Lovett B.R."/>
            <person name="Lee E."/>
            <person name="Macias A.M."/>
            <person name="Hajek A.E."/>
            <person name="De Bivort B.L."/>
            <person name="Kasson M.T."/>
            <person name="De Fine Licht H.H."/>
            <person name="Stajich J.E."/>
        </authorList>
    </citation>
    <scope>NUCLEOTIDE SEQUENCE</scope>
    <source>
        <strain evidence="1">Berkeley</strain>
    </source>
</reference>
<name>A0ACC2RDF8_9FUNG</name>
<evidence type="ECO:0000313" key="2">
    <source>
        <dbReference type="Proteomes" id="UP001165960"/>
    </source>
</evidence>
<comment type="caution">
    <text evidence="1">The sequence shown here is derived from an EMBL/GenBank/DDBJ whole genome shotgun (WGS) entry which is preliminary data.</text>
</comment>
<accession>A0ACC2RDF8</accession>
<sequence>MSSSQNPVSPSLKLSPTLSCPPATSVVDTPQNTDMVLPLLIARYMAAQQLPHYTKVPDNEKLLTVAQFLDSEAAKWHDGLSYKDWEDWRKAAIKQFVPCEAKPLTLLRSIKLSLYNSFPEFITAFCRLVKRTLDKQNEDLNDNKVEAAASHFDKYYGIPFLQNALLAIYACFLCQKGPENLEDAYDCILTQYQDFVEDEPDKNEQEKSEWNPFCKKKDHQRVLKSFLVQHTLGRPLTCYNFQKLGHVAANFPVKQCGYCGVENYHTSNKCPARLAHIKPKIVDSMFVELMAVEKRNATPPVQSTNKHPQLVSPIIEKAKRMLSSHTLLDPKRTCIQESTPTRAPSSVQMTKKGMQREDAPSPEDKAGMRAHLKTFEDAIQQLMNKLVNLSEELGEDQRIAIEKKLVNNWLKP</sequence>
<organism evidence="1 2">
    <name type="scientific">Entomophthora muscae</name>
    <dbReference type="NCBI Taxonomy" id="34485"/>
    <lineage>
        <taxon>Eukaryota</taxon>
        <taxon>Fungi</taxon>
        <taxon>Fungi incertae sedis</taxon>
        <taxon>Zoopagomycota</taxon>
        <taxon>Entomophthoromycotina</taxon>
        <taxon>Entomophthoromycetes</taxon>
        <taxon>Entomophthorales</taxon>
        <taxon>Entomophthoraceae</taxon>
        <taxon>Entomophthora</taxon>
    </lineage>
</organism>
<protein>
    <submittedName>
        <fullName evidence="1">Uncharacterized protein</fullName>
    </submittedName>
</protein>
<keyword evidence="2" id="KW-1185">Reference proteome</keyword>
<evidence type="ECO:0000313" key="1">
    <source>
        <dbReference type="EMBL" id="KAJ9048082.1"/>
    </source>
</evidence>
<proteinExistence type="predicted"/>
<gene>
    <name evidence="1" type="ORF">DSO57_1038587</name>
</gene>
<dbReference type="EMBL" id="QTSX02007605">
    <property type="protein sequence ID" value="KAJ9048082.1"/>
    <property type="molecule type" value="Genomic_DNA"/>
</dbReference>
<dbReference type="Proteomes" id="UP001165960">
    <property type="component" value="Unassembled WGS sequence"/>
</dbReference>